<dbReference type="Pfam" id="PF00990">
    <property type="entry name" value="GGDEF"/>
    <property type="match status" value="1"/>
</dbReference>
<organism evidence="2">
    <name type="scientific">mine drainage metagenome</name>
    <dbReference type="NCBI Taxonomy" id="410659"/>
    <lineage>
        <taxon>unclassified sequences</taxon>
        <taxon>metagenomes</taxon>
        <taxon>ecological metagenomes</taxon>
    </lineage>
</organism>
<dbReference type="InterPro" id="IPR052163">
    <property type="entry name" value="DGC-Regulatory_Protein"/>
</dbReference>
<dbReference type="InterPro" id="IPR000160">
    <property type="entry name" value="GGDEF_dom"/>
</dbReference>
<name>E6QSM2_9ZZZZ</name>
<feature type="domain" description="GGDEF" evidence="1">
    <location>
        <begin position="153"/>
        <end position="286"/>
    </location>
</feature>
<reference evidence="2" key="1">
    <citation type="submission" date="2009-10" db="EMBL/GenBank/DDBJ databases">
        <title>Diversity of trophic interactions inside an arsenic-rich microbial ecosystem.</title>
        <authorList>
            <person name="Bertin P.N."/>
            <person name="Heinrich-Salmeron A."/>
            <person name="Pelletier E."/>
            <person name="Goulhen-Chollet F."/>
            <person name="Arsene-Ploetze F."/>
            <person name="Gallien S."/>
            <person name="Calteau A."/>
            <person name="Vallenet D."/>
            <person name="Casiot C."/>
            <person name="Chane-Woon-Ming B."/>
            <person name="Giloteaux L."/>
            <person name="Barakat M."/>
            <person name="Bonnefoy V."/>
            <person name="Bruneel O."/>
            <person name="Chandler M."/>
            <person name="Cleiss J."/>
            <person name="Duran R."/>
            <person name="Elbaz-Poulichet F."/>
            <person name="Fonknechten N."/>
            <person name="Lauga B."/>
            <person name="Mornico D."/>
            <person name="Ortet P."/>
            <person name="Schaeffer C."/>
            <person name="Siguier P."/>
            <person name="Alexander Thil Smith A."/>
            <person name="Van Dorsselaer A."/>
            <person name="Weissenbach J."/>
            <person name="Medigue C."/>
            <person name="Le Paslier D."/>
        </authorList>
    </citation>
    <scope>NUCLEOTIDE SEQUENCE</scope>
</reference>
<protein>
    <recommendedName>
        <fullName evidence="1">GGDEF domain-containing protein</fullName>
    </recommendedName>
</protein>
<dbReference type="AlphaFoldDB" id="E6QSM2"/>
<accession>E6QSM2</accession>
<evidence type="ECO:0000313" key="2">
    <source>
        <dbReference type="EMBL" id="CBI10244.1"/>
    </source>
</evidence>
<proteinExistence type="predicted"/>
<dbReference type="SMART" id="SM00267">
    <property type="entry name" value="GGDEF"/>
    <property type="match status" value="1"/>
</dbReference>
<dbReference type="InterPro" id="IPR036291">
    <property type="entry name" value="NAD(P)-bd_dom_sf"/>
</dbReference>
<dbReference type="NCBIfam" id="TIGR00254">
    <property type="entry name" value="GGDEF"/>
    <property type="match status" value="1"/>
</dbReference>
<dbReference type="FunFam" id="3.30.70.270:FF:000001">
    <property type="entry name" value="Diguanylate cyclase domain protein"/>
    <property type="match status" value="1"/>
</dbReference>
<dbReference type="CDD" id="cd01949">
    <property type="entry name" value="GGDEF"/>
    <property type="match status" value="1"/>
</dbReference>
<dbReference type="InterPro" id="IPR029787">
    <property type="entry name" value="Nucleotide_cyclase"/>
</dbReference>
<gene>
    <name evidence="2" type="ORF">CARN7_1011</name>
</gene>
<dbReference type="PROSITE" id="PS50887">
    <property type="entry name" value="GGDEF"/>
    <property type="match status" value="1"/>
</dbReference>
<dbReference type="InterPro" id="IPR043128">
    <property type="entry name" value="Rev_trsase/Diguanyl_cyclase"/>
</dbReference>
<dbReference type="PANTHER" id="PTHR46663">
    <property type="entry name" value="DIGUANYLATE CYCLASE DGCT-RELATED"/>
    <property type="match status" value="1"/>
</dbReference>
<dbReference type="SUPFAM" id="SSF55073">
    <property type="entry name" value="Nucleotide cyclase"/>
    <property type="match status" value="1"/>
</dbReference>
<comment type="caution">
    <text evidence="2">The sequence shown here is derived from an EMBL/GenBank/DDBJ whole genome shotgun (WGS) entry which is preliminary data.</text>
</comment>
<dbReference type="Gene3D" id="3.40.50.720">
    <property type="entry name" value="NAD(P)-binding Rossmann-like Domain"/>
    <property type="match status" value="1"/>
</dbReference>
<dbReference type="SUPFAM" id="SSF51735">
    <property type="entry name" value="NAD(P)-binding Rossmann-fold domains"/>
    <property type="match status" value="1"/>
</dbReference>
<dbReference type="PANTHER" id="PTHR46663:SF3">
    <property type="entry name" value="SLL0267 PROTEIN"/>
    <property type="match status" value="1"/>
</dbReference>
<dbReference type="Gene3D" id="3.30.70.270">
    <property type="match status" value="1"/>
</dbReference>
<sequence length="286" mass="30789">MTTNPQNIQKILVIGAGRGGTAMLELFSEDPLINIVGIVDANPLAPALALAKQLGVRSFTDLADAIGASRPCLAFNLTGDDSVTSYVAAQLGHGNIIGGFQARFIWNLLTRLKQTNEQITRLAHHDSLTTLPNRILFYDRLNQAITRAHRNKVSVAVLYLDLDGFKHINDTLGHSAGDTLLCEAAKRIVACVRDSDTVARMGGDEFTVILSDARAPNGKDRVAKEIIEAIARPFVINGKNCSISLSIGIALYPDHGETAEQLVKIADAAMYLAKHSGKNCYRSAGN</sequence>
<dbReference type="EMBL" id="CABR01000076">
    <property type="protein sequence ID" value="CBI10244.1"/>
    <property type="molecule type" value="Genomic_DNA"/>
</dbReference>
<evidence type="ECO:0000259" key="1">
    <source>
        <dbReference type="PROSITE" id="PS50887"/>
    </source>
</evidence>